<sequence>MALTDHYELIEGVTPRGSIRKEYLALTREKILDCRSRWEGRIRVVFGIELGQIHRQPEAAAQILAANP</sequence>
<gene>
    <name evidence="1" type="ORF">H9704_05480</name>
</gene>
<evidence type="ECO:0000313" key="2">
    <source>
        <dbReference type="Proteomes" id="UP000823910"/>
    </source>
</evidence>
<evidence type="ECO:0000313" key="1">
    <source>
        <dbReference type="EMBL" id="HJC05592.1"/>
    </source>
</evidence>
<protein>
    <submittedName>
        <fullName evidence="1">Uncharacterized protein</fullName>
    </submittedName>
</protein>
<name>A0A9D2MZG2_9FIRM</name>
<dbReference type="AlphaFoldDB" id="A0A9D2MZG2"/>
<dbReference type="Gene3D" id="3.20.20.140">
    <property type="entry name" value="Metal-dependent hydrolases"/>
    <property type="match status" value="1"/>
</dbReference>
<feature type="non-terminal residue" evidence="1">
    <location>
        <position position="68"/>
    </location>
</feature>
<reference evidence="1" key="1">
    <citation type="journal article" date="2021" name="PeerJ">
        <title>Extensive microbial diversity within the chicken gut microbiome revealed by metagenomics and culture.</title>
        <authorList>
            <person name="Gilroy R."/>
            <person name="Ravi A."/>
            <person name="Getino M."/>
            <person name="Pursley I."/>
            <person name="Horton D.L."/>
            <person name="Alikhan N.F."/>
            <person name="Baker D."/>
            <person name="Gharbi K."/>
            <person name="Hall N."/>
            <person name="Watson M."/>
            <person name="Adriaenssens E.M."/>
            <person name="Foster-Nyarko E."/>
            <person name="Jarju S."/>
            <person name="Secka A."/>
            <person name="Antonio M."/>
            <person name="Oren A."/>
            <person name="Chaudhuri R.R."/>
            <person name="La Ragione R."/>
            <person name="Hildebrand F."/>
            <person name="Pallen M.J."/>
        </authorList>
    </citation>
    <scope>NUCLEOTIDE SEQUENCE</scope>
    <source>
        <strain evidence="1">CHK180-15479</strain>
    </source>
</reference>
<reference evidence="1" key="2">
    <citation type="submission" date="2021-04" db="EMBL/GenBank/DDBJ databases">
        <authorList>
            <person name="Gilroy R."/>
        </authorList>
    </citation>
    <scope>NUCLEOTIDE SEQUENCE</scope>
    <source>
        <strain evidence="1">CHK180-15479</strain>
    </source>
</reference>
<accession>A0A9D2MZG2</accession>
<dbReference type="EMBL" id="DWWT01000022">
    <property type="protein sequence ID" value="HJC05592.1"/>
    <property type="molecule type" value="Genomic_DNA"/>
</dbReference>
<proteinExistence type="predicted"/>
<dbReference type="Proteomes" id="UP000823910">
    <property type="component" value="Unassembled WGS sequence"/>
</dbReference>
<comment type="caution">
    <text evidence="1">The sequence shown here is derived from an EMBL/GenBank/DDBJ whole genome shotgun (WGS) entry which is preliminary data.</text>
</comment>
<organism evidence="1 2">
    <name type="scientific">Candidatus Enterocloster excrementipullorum</name>
    <dbReference type="NCBI Taxonomy" id="2838559"/>
    <lineage>
        <taxon>Bacteria</taxon>
        <taxon>Bacillati</taxon>
        <taxon>Bacillota</taxon>
        <taxon>Clostridia</taxon>
        <taxon>Lachnospirales</taxon>
        <taxon>Lachnospiraceae</taxon>
        <taxon>Enterocloster</taxon>
    </lineage>
</organism>